<proteinExistence type="predicted"/>
<comment type="caution">
    <text evidence="2">The sequence shown here is derived from an EMBL/GenBank/DDBJ whole genome shotgun (WGS) entry which is preliminary data.</text>
</comment>
<evidence type="ECO:0000313" key="3">
    <source>
        <dbReference type="Proteomes" id="UP000321429"/>
    </source>
</evidence>
<dbReference type="EMBL" id="BJUD01000009">
    <property type="protein sequence ID" value="GEK28379.1"/>
    <property type="molecule type" value="Genomic_DNA"/>
</dbReference>
<name>A0A510VN67_9LACO</name>
<protein>
    <submittedName>
        <fullName evidence="2">Uncharacterized protein</fullName>
    </submittedName>
</protein>
<evidence type="ECO:0000256" key="1">
    <source>
        <dbReference type="SAM" id="MobiDB-lite"/>
    </source>
</evidence>
<organism evidence="2 3">
    <name type="scientific">Furfurilactobacillus siliginis</name>
    <dbReference type="NCBI Taxonomy" id="348151"/>
    <lineage>
        <taxon>Bacteria</taxon>
        <taxon>Bacillati</taxon>
        <taxon>Bacillota</taxon>
        <taxon>Bacilli</taxon>
        <taxon>Lactobacillales</taxon>
        <taxon>Lactobacillaceae</taxon>
        <taxon>Furfurilactobacillus</taxon>
    </lineage>
</organism>
<feature type="region of interest" description="Disordered" evidence="1">
    <location>
        <begin position="1"/>
        <end position="25"/>
    </location>
</feature>
<sequence length="66" mass="7763">MQAAELGTSFKKQRVNTPRSHSKPARSFSQAKILIAFRDEDFIMYKSKLFHAKTWNLLKVSLKHWL</sequence>
<dbReference type="AlphaFoldDB" id="A0A510VN67"/>
<evidence type="ECO:0000313" key="2">
    <source>
        <dbReference type="EMBL" id="GEK28379.1"/>
    </source>
</evidence>
<dbReference type="Proteomes" id="UP000321429">
    <property type="component" value="Unassembled WGS sequence"/>
</dbReference>
<accession>A0A510VN67</accession>
<gene>
    <name evidence="2" type="ORF">LSI01_06900</name>
</gene>
<reference evidence="2 3" key="1">
    <citation type="submission" date="2019-07" db="EMBL/GenBank/DDBJ databases">
        <title>Whole genome shotgun sequence of Lactobacillus siliginis NBRC 101315.</title>
        <authorList>
            <person name="Hosoyama A."/>
            <person name="Uohara A."/>
            <person name="Ohji S."/>
            <person name="Ichikawa N."/>
        </authorList>
    </citation>
    <scope>NUCLEOTIDE SEQUENCE [LARGE SCALE GENOMIC DNA]</scope>
    <source>
        <strain evidence="2 3">NBRC 101315</strain>
    </source>
</reference>